<dbReference type="PROSITE" id="PS51371">
    <property type="entry name" value="CBS"/>
    <property type="match status" value="2"/>
</dbReference>
<dbReference type="Proteomes" id="UP000298049">
    <property type="component" value="Chromosome"/>
</dbReference>
<dbReference type="PROSITE" id="PS50042">
    <property type="entry name" value="CNMP_BINDING_3"/>
    <property type="match status" value="1"/>
</dbReference>
<dbReference type="AlphaFoldDB" id="A0A4V1D8Y3"/>
<feature type="domain" description="Cyclic nucleotide-binding" evidence="3">
    <location>
        <begin position="17"/>
        <end position="116"/>
    </location>
</feature>
<dbReference type="InterPro" id="IPR000644">
    <property type="entry name" value="CBS_dom"/>
</dbReference>
<dbReference type="RefSeq" id="WP_136549494.1">
    <property type="nucleotide sequence ID" value="NZ_CP031093.1"/>
</dbReference>
<protein>
    <submittedName>
        <fullName evidence="5">Cyclic nucleotide-binding/CBS domain-containing protein</fullName>
    </submittedName>
</protein>
<evidence type="ECO:0000259" key="4">
    <source>
        <dbReference type="PROSITE" id="PS51371"/>
    </source>
</evidence>
<dbReference type="Pfam" id="PF00571">
    <property type="entry name" value="CBS"/>
    <property type="match status" value="2"/>
</dbReference>
<evidence type="ECO:0000313" key="6">
    <source>
        <dbReference type="Proteomes" id="UP000298049"/>
    </source>
</evidence>
<dbReference type="CDD" id="cd04587">
    <property type="entry name" value="CBS_pair_CAP-ED_NT_Pol-beta-like_DUF294_assoc"/>
    <property type="match status" value="1"/>
</dbReference>
<evidence type="ECO:0000313" key="5">
    <source>
        <dbReference type="EMBL" id="QCF26790.1"/>
    </source>
</evidence>
<dbReference type="SMART" id="SM00116">
    <property type="entry name" value="CBS"/>
    <property type="match status" value="2"/>
</dbReference>
<evidence type="ECO:0000256" key="2">
    <source>
        <dbReference type="PROSITE-ProRule" id="PRU00703"/>
    </source>
</evidence>
<dbReference type="InterPro" id="IPR018821">
    <property type="entry name" value="DUF294_put_nucleoTrafse_sb-bd"/>
</dbReference>
<dbReference type="SUPFAM" id="SSF51206">
    <property type="entry name" value="cAMP-binding domain-like"/>
    <property type="match status" value="1"/>
</dbReference>
<dbReference type="OrthoDB" id="9808528at2"/>
<dbReference type="GO" id="GO:0008773">
    <property type="term" value="F:[protein-PII] uridylyltransferase activity"/>
    <property type="evidence" value="ECO:0007669"/>
    <property type="project" value="InterPro"/>
</dbReference>
<dbReference type="Pfam" id="PF00027">
    <property type="entry name" value="cNMP_binding"/>
    <property type="match status" value="1"/>
</dbReference>
<dbReference type="SUPFAM" id="SSF54631">
    <property type="entry name" value="CBS-domain pair"/>
    <property type="match status" value="1"/>
</dbReference>
<dbReference type="InterPro" id="IPR046342">
    <property type="entry name" value="CBS_dom_sf"/>
</dbReference>
<dbReference type="InterPro" id="IPR000595">
    <property type="entry name" value="cNMP-bd_dom"/>
</dbReference>
<dbReference type="PANTHER" id="PTHR43080:SF2">
    <property type="entry name" value="CBS DOMAIN-CONTAINING PROTEIN"/>
    <property type="match status" value="1"/>
</dbReference>
<dbReference type="SMART" id="SM00100">
    <property type="entry name" value="cNMP"/>
    <property type="match status" value="1"/>
</dbReference>
<dbReference type="Gene3D" id="2.60.120.10">
    <property type="entry name" value="Jelly Rolls"/>
    <property type="match status" value="1"/>
</dbReference>
<dbReference type="Gene3D" id="3.10.580.10">
    <property type="entry name" value="CBS-domain"/>
    <property type="match status" value="1"/>
</dbReference>
<feature type="domain" description="CBS" evidence="4">
    <location>
        <begin position="156"/>
        <end position="220"/>
    </location>
</feature>
<keyword evidence="6" id="KW-1185">Reference proteome</keyword>
<dbReference type="Pfam" id="PF03445">
    <property type="entry name" value="DUF294"/>
    <property type="match status" value="1"/>
</dbReference>
<dbReference type="InterPro" id="IPR005105">
    <property type="entry name" value="GlnD_Uridyltrans_N"/>
</dbReference>
<dbReference type="CDD" id="cd05401">
    <property type="entry name" value="NT_GlnE_GlnD_like"/>
    <property type="match status" value="1"/>
</dbReference>
<organism evidence="5 6">
    <name type="scientific">Hydrocarboniclastica marina</name>
    <dbReference type="NCBI Taxonomy" id="2259620"/>
    <lineage>
        <taxon>Bacteria</taxon>
        <taxon>Pseudomonadati</taxon>
        <taxon>Pseudomonadota</taxon>
        <taxon>Gammaproteobacteria</taxon>
        <taxon>Alteromonadales</taxon>
        <taxon>Alteromonadaceae</taxon>
        <taxon>Hydrocarboniclastica</taxon>
    </lineage>
</organism>
<dbReference type="PANTHER" id="PTHR43080">
    <property type="entry name" value="CBS DOMAIN-CONTAINING PROTEIN CBSX3, MITOCHONDRIAL"/>
    <property type="match status" value="1"/>
</dbReference>
<proteinExistence type="predicted"/>
<name>A0A4V1D8Y3_9ALTE</name>
<reference evidence="5 6" key="1">
    <citation type="submission" date="2018-07" db="EMBL/GenBank/DDBJ databases">
        <title>Marsedoiliclastica nanhaica gen. nov. sp. nov., a novel marine hydrocarbonoclastic bacterium isolated from an in-situ enriched hydrocarbon-degrading consortium in deep-sea sediment.</title>
        <authorList>
            <person name="Dong C."/>
            <person name="Ma T."/>
            <person name="Liu R."/>
            <person name="Shao Z."/>
        </authorList>
    </citation>
    <scope>NUCLEOTIDE SEQUENCE [LARGE SCALE GENOMIC DNA]</scope>
    <source>
        <strain evidence="6">soil36-7</strain>
    </source>
</reference>
<accession>A0A4V1D8Y3</accession>
<dbReference type="CDD" id="cd00038">
    <property type="entry name" value="CAP_ED"/>
    <property type="match status" value="1"/>
</dbReference>
<sequence>MEVEQFEIYEFLRRYAPFDGLPDPVLKDLATTIEVAYFRAGSQILQFGQALDALHMIRSGTVEVFRRSGELYNRLDEGDIFGQLGLLMNRTVRFPARAVTDTLVYFIPAREFDQLFENHEAFADYVEIEDRTRLRQAVSQAEGSNESMTSKVRPLITREPVTMPIGATVREAAAKMTEEGVSALIITEGEPGADSPNHGMAGIVTDRDFRTRVLAAGLPLDTPVAEVMSPGVITIESSQYVFEALLSMLRNNLHHLPVLHRDRPVGMIAISDIVRYESQNSLFVVGRILRQQNVDELVTLAPEVRASFVRLVNEDANSHMVGSAMAVIGRSFKQRLLELAEEALGPPPVPYCFLALGSMARDEQSVVTDQDNALILDNSFDRDLHDDYFRQLAAFVSDGLARCGYVYCSGGIMATNVKWRQPLRVWERYFAEWIERPSPETLLNSSIFFDLDGVYGRTEWVDHLRKEIARRAKGNHYFLACMARNALNRTPPLGFFKAFVLEKDGKQRDSINLKRRGTAPLVDLVRVHALSVGSRSQNTFERIEDIVEAKALSPAIGSDLRDALEFIALVRIRQQALSLQAGQEADNNVEPQQLSHFERRSLKDAFQVLSNAQKFLKFHYHPNRSA</sequence>
<dbReference type="InterPro" id="IPR018490">
    <property type="entry name" value="cNMP-bd_dom_sf"/>
</dbReference>
<evidence type="ECO:0000256" key="1">
    <source>
        <dbReference type="ARBA" id="ARBA00023122"/>
    </source>
</evidence>
<dbReference type="InterPro" id="IPR051257">
    <property type="entry name" value="Diverse_CBS-Domain"/>
</dbReference>
<keyword evidence="1 2" id="KW-0129">CBS domain</keyword>
<feature type="domain" description="CBS" evidence="4">
    <location>
        <begin position="228"/>
        <end position="284"/>
    </location>
</feature>
<dbReference type="KEGG" id="hmi:soil367_13085"/>
<dbReference type="Pfam" id="PF10335">
    <property type="entry name" value="DUF294_C"/>
    <property type="match status" value="1"/>
</dbReference>
<dbReference type="EMBL" id="CP031093">
    <property type="protein sequence ID" value="QCF26790.1"/>
    <property type="molecule type" value="Genomic_DNA"/>
</dbReference>
<dbReference type="InterPro" id="IPR014710">
    <property type="entry name" value="RmlC-like_jellyroll"/>
</dbReference>
<evidence type="ECO:0000259" key="3">
    <source>
        <dbReference type="PROSITE" id="PS50042"/>
    </source>
</evidence>
<gene>
    <name evidence="5" type="ORF">soil367_13085</name>
</gene>